<evidence type="ECO:0000256" key="1">
    <source>
        <dbReference type="ARBA" id="ARBA00022679"/>
    </source>
</evidence>
<dbReference type="AlphaFoldDB" id="A0A381PCP3"/>
<reference evidence="2" key="1">
    <citation type="submission" date="2018-05" db="EMBL/GenBank/DDBJ databases">
        <authorList>
            <person name="Lanie J.A."/>
            <person name="Ng W.-L."/>
            <person name="Kazmierczak K.M."/>
            <person name="Andrzejewski T.M."/>
            <person name="Davidsen T.M."/>
            <person name="Wayne K.J."/>
            <person name="Tettelin H."/>
            <person name="Glass J.I."/>
            <person name="Rusch D."/>
            <person name="Podicherti R."/>
            <person name="Tsui H.-C.T."/>
            <person name="Winkler M.E."/>
        </authorList>
    </citation>
    <scope>NUCLEOTIDE SEQUENCE</scope>
</reference>
<dbReference type="GO" id="GO:0008410">
    <property type="term" value="F:CoA-transferase activity"/>
    <property type="evidence" value="ECO:0007669"/>
    <property type="project" value="TreeGrafter"/>
</dbReference>
<dbReference type="InterPro" id="IPR023606">
    <property type="entry name" value="CoA-Trfase_III_dom_1_sf"/>
</dbReference>
<accession>A0A381PCP3</accession>
<sequence>MEQGALHGIRVIDLTTILMGPMATRMLADHGADVIRVETTIGDSTRNGLPSRHFGMSGFSLNLQRNKRSLSIDLKDAAGRQVILDLVATADVLVTNMRAAALERLGLDERAVNAVNPALIYCRANGFGSGGPYQDKAAYDDAIQAASGLAGLFTATNGRPTYVPSVVADKVTGLYVVQAVMAALIHRHNTGNGQNIEVPMFETMVSFNLVEHLRGAAFEPAEGPFGYERLLSPARRPYATADGFICLLPYSDNNYRDFFDFIGQSDLADDERFATHNARVAHTTELYDLIAEAAATKSTEIWVEFCDKASIPAAKVMELSEFANDPHLAEVGLVQVADHPTEGGYNYVRDPVIYSDSPTGLRRHAPRLGEHSAELLNELGYGAEEISALVADGVVTIASP</sequence>
<dbReference type="Pfam" id="PF02515">
    <property type="entry name" value="CoA_transf_3"/>
    <property type="match status" value="1"/>
</dbReference>
<dbReference type="InterPro" id="IPR003673">
    <property type="entry name" value="CoA-Trfase_fam_III"/>
</dbReference>
<protein>
    <recommendedName>
        <fullName evidence="3">CoA transferase</fullName>
    </recommendedName>
</protein>
<dbReference type="PANTHER" id="PTHR48207:SF4">
    <property type="entry name" value="BLL6097 PROTEIN"/>
    <property type="match status" value="1"/>
</dbReference>
<keyword evidence="1" id="KW-0808">Transferase</keyword>
<dbReference type="InterPro" id="IPR050483">
    <property type="entry name" value="CoA-transferase_III_domain"/>
</dbReference>
<dbReference type="Gene3D" id="3.30.1540.10">
    <property type="entry name" value="formyl-coa transferase, domain 3"/>
    <property type="match status" value="1"/>
</dbReference>
<evidence type="ECO:0000313" key="2">
    <source>
        <dbReference type="EMBL" id="SUZ64058.1"/>
    </source>
</evidence>
<dbReference type="PANTHER" id="PTHR48207">
    <property type="entry name" value="SUCCINATE--HYDROXYMETHYLGLUTARATE COA-TRANSFERASE"/>
    <property type="match status" value="1"/>
</dbReference>
<dbReference type="Gene3D" id="3.40.50.10540">
    <property type="entry name" value="Crotonobetainyl-coa:carnitine coa-transferase, domain 1"/>
    <property type="match status" value="1"/>
</dbReference>
<dbReference type="InterPro" id="IPR044855">
    <property type="entry name" value="CoA-Trfase_III_dom3_sf"/>
</dbReference>
<name>A0A381PCP3_9ZZZZ</name>
<gene>
    <name evidence="2" type="ORF">METZ01_LOCUS16912</name>
</gene>
<evidence type="ECO:0008006" key="3">
    <source>
        <dbReference type="Google" id="ProtNLM"/>
    </source>
</evidence>
<dbReference type="EMBL" id="UINC01000928">
    <property type="protein sequence ID" value="SUZ64058.1"/>
    <property type="molecule type" value="Genomic_DNA"/>
</dbReference>
<organism evidence="2">
    <name type="scientific">marine metagenome</name>
    <dbReference type="NCBI Taxonomy" id="408172"/>
    <lineage>
        <taxon>unclassified sequences</taxon>
        <taxon>metagenomes</taxon>
        <taxon>ecological metagenomes</taxon>
    </lineage>
</organism>
<proteinExistence type="predicted"/>
<dbReference type="SUPFAM" id="SSF89796">
    <property type="entry name" value="CoA-transferase family III (CaiB/BaiF)"/>
    <property type="match status" value="1"/>
</dbReference>